<dbReference type="Proteomes" id="UP000751224">
    <property type="component" value="Unassembled WGS sequence"/>
</dbReference>
<evidence type="ECO:0008006" key="3">
    <source>
        <dbReference type="Google" id="ProtNLM"/>
    </source>
</evidence>
<dbReference type="AlphaFoldDB" id="A0A943I3E8"/>
<accession>A0A943I3E8</accession>
<comment type="caution">
    <text evidence="1">The sequence shown here is derived from an EMBL/GenBank/DDBJ whole genome shotgun (WGS) entry which is preliminary data.</text>
</comment>
<name>A0A943I3E8_9FIRM</name>
<gene>
    <name evidence="1" type="ORF">KHX14_06445</name>
</gene>
<evidence type="ECO:0000313" key="1">
    <source>
        <dbReference type="EMBL" id="MBS5588443.1"/>
    </source>
</evidence>
<protein>
    <recommendedName>
        <fullName evidence="3">RNA polymerase sigma-70 region 4 domain-containing protein</fullName>
    </recommendedName>
</protein>
<reference evidence="1" key="1">
    <citation type="submission" date="2021-02" db="EMBL/GenBank/DDBJ databases">
        <title>Infant gut strain persistence is associated with maternal origin, phylogeny, and functional potential including surface adhesion and iron acquisition.</title>
        <authorList>
            <person name="Lou Y.C."/>
        </authorList>
    </citation>
    <scope>NUCLEOTIDE SEQUENCE</scope>
    <source>
        <strain evidence="1">L3_108_000G1_dasL3_108_000G1_metabat.metabat.11</strain>
    </source>
</reference>
<sequence length="119" mass="14102">MDYNEKVKWLKSYRDKYDRLEFVKNQIEGVQAIKYTPSINGPKKSINAYIEEKTQLESELRSIEECINHVQDLNARTTLGYKYLQFKTLSEIADCMNYSISQIKRFHKNGINMIPFEPQ</sequence>
<dbReference type="EMBL" id="JAGZCC010000032">
    <property type="protein sequence ID" value="MBS5588443.1"/>
    <property type="molecule type" value="Genomic_DNA"/>
</dbReference>
<proteinExistence type="predicted"/>
<dbReference type="RefSeq" id="WP_303887263.1">
    <property type="nucleotide sequence ID" value="NZ_JAGZCC010000032.1"/>
</dbReference>
<evidence type="ECO:0000313" key="2">
    <source>
        <dbReference type="Proteomes" id="UP000751224"/>
    </source>
</evidence>
<organism evidence="1 2">
    <name type="scientific">Thomasclavelia spiroformis</name>
    <dbReference type="NCBI Taxonomy" id="29348"/>
    <lineage>
        <taxon>Bacteria</taxon>
        <taxon>Bacillati</taxon>
        <taxon>Bacillota</taxon>
        <taxon>Erysipelotrichia</taxon>
        <taxon>Erysipelotrichales</taxon>
        <taxon>Coprobacillaceae</taxon>
        <taxon>Thomasclavelia</taxon>
    </lineage>
</organism>